<feature type="compositionally biased region" description="Polar residues" evidence="1">
    <location>
        <begin position="154"/>
        <end position="172"/>
    </location>
</feature>
<dbReference type="Proteomes" id="UP000318571">
    <property type="component" value="Chromosome 1"/>
</dbReference>
<reference evidence="2 3" key="1">
    <citation type="journal article" date="2018" name="Nat. Ecol. Evol.">
        <title>Genomic signatures of mitonuclear coevolution across populations of Tigriopus californicus.</title>
        <authorList>
            <person name="Barreto F.S."/>
            <person name="Watson E.T."/>
            <person name="Lima T.G."/>
            <person name="Willett C.S."/>
            <person name="Edmands S."/>
            <person name="Li W."/>
            <person name="Burton R.S."/>
        </authorList>
    </citation>
    <scope>NUCLEOTIDE SEQUENCE [LARGE SCALE GENOMIC DNA]</scope>
    <source>
        <strain evidence="2 3">San Diego</strain>
    </source>
</reference>
<evidence type="ECO:0000313" key="3">
    <source>
        <dbReference type="Proteomes" id="UP000318571"/>
    </source>
</evidence>
<comment type="caution">
    <text evidence="2">The sequence shown here is derived from an EMBL/GenBank/DDBJ whole genome shotgun (WGS) entry which is preliminary data.</text>
</comment>
<keyword evidence="3" id="KW-1185">Reference proteome</keyword>
<protein>
    <submittedName>
        <fullName evidence="2">Uncharacterized protein</fullName>
    </submittedName>
</protein>
<feature type="compositionally biased region" description="Low complexity" evidence="1">
    <location>
        <begin position="126"/>
        <end position="137"/>
    </location>
</feature>
<proteinExistence type="predicted"/>
<feature type="region of interest" description="Disordered" evidence="1">
    <location>
        <begin position="118"/>
        <end position="186"/>
    </location>
</feature>
<evidence type="ECO:0000313" key="2">
    <source>
        <dbReference type="EMBL" id="TRY69524.1"/>
    </source>
</evidence>
<evidence type="ECO:0000256" key="1">
    <source>
        <dbReference type="SAM" id="MobiDB-lite"/>
    </source>
</evidence>
<feature type="region of interest" description="Disordered" evidence="1">
    <location>
        <begin position="205"/>
        <end position="229"/>
    </location>
</feature>
<name>A0A553NVS7_TIGCA</name>
<sequence>MIYMPIPPSSPRVGRHDPLPTEDWFQRLSRFHQDNQDHDWFTGSLDPVHDDSLNSPEEIVSWRVFGRHNGRRPPLKSLKSSARPAVARLEPVLSATGTPNLNPTDSITTVDSSITWPSSGASARDLGPLPTLSSGPLKVGKGRGARRQEIRAQIQATQPSPGMIGTTQENTDPNPPPGPVAGDTRPATRGLEACAALFSSPLPANHLPAPTQSLKEVKLGRGQGKRIKY</sequence>
<dbReference type="EMBL" id="VCGU01000010">
    <property type="protein sequence ID" value="TRY69524.1"/>
    <property type="molecule type" value="Genomic_DNA"/>
</dbReference>
<organism evidence="2 3">
    <name type="scientific">Tigriopus californicus</name>
    <name type="common">Marine copepod</name>
    <dbReference type="NCBI Taxonomy" id="6832"/>
    <lineage>
        <taxon>Eukaryota</taxon>
        <taxon>Metazoa</taxon>
        <taxon>Ecdysozoa</taxon>
        <taxon>Arthropoda</taxon>
        <taxon>Crustacea</taxon>
        <taxon>Multicrustacea</taxon>
        <taxon>Hexanauplia</taxon>
        <taxon>Copepoda</taxon>
        <taxon>Harpacticoida</taxon>
        <taxon>Harpacticidae</taxon>
        <taxon>Tigriopus</taxon>
    </lineage>
</organism>
<dbReference type="AlphaFoldDB" id="A0A553NVS7"/>
<accession>A0A553NVS7</accession>
<gene>
    <name evidence="2" type="ORF">TCAL_03059</name>
</gene>